<dbReference type="EMBL" id="CP139858">
    <property type="protein sequence ID" value="WQB99206.1"/>
    <property type="molecule type" value="Genomic_DNA"/>
</dbReference>
<evidence type="ECO:0000256" key="3">
    <source>
        <dbReference type="SAM" id="MobiDB-lite"/>
    </source>
</evidence>
<reference evidence="5 6" key="1">
    <citation type="submission" date="2023-11" db="EMBL/GenBank/DDBJ databases">
        <authorList>
            <person name="Panchal A.K."/>
            <person name="Meaney J.S."/>
            <person name="Karas B.J."/>
            <person name="diCenzo G.C."/>
        </authorList>
    </citation>
    <scope>NUCLEOTIDE SEQUENCE [LARGE SCALE GENOMIC DNA]</scope>
    <source>
        <strain evidence="5 6">NZP2235</strain>
    </source>
</reference>
<evidence type="ECO:0000313" key="5">
    <source>
        <dbReference type="EMBL" id="WQB99206.1"/>
    </source>
</evidence>
<sequence>MAIYHLHVKVIGRKAGRSAVASAAYRSASRLRDERIERSHDFSAKRGVVHSEVMLPEDAPDAWRDREWLWNDVEAFEVRKDAQLAREVEFALPCELSQAQGIELARDFVQAEFVSQGMVADLNVHWDKAEDGSPKPHAHVMLTMRSVDENGFGAKVRDWNRTELVERWRERWAELANERLAELDIDARIDHRSLEAQGIALEPQTQIGAPAQRIEGSGLDAGDIEADRAELHREIARNNGARIIADPSVALDAITHQQSTFTRKDIAKFAHRHSDGVEQFNTVVATLSNAPDLVELGMDGRGEDRFTTRQMIETEQRLHRAAERIDLDERHAVSDAHREAALARAAQHGLVLSGEQTDALAHITDGRGLGVIVGLAGTGKSAMLGVARQAWAAAGYEVRGAALSGIAAENLEGGSGIPSRTIASMEHGWGQGRDLLTARDVLVIDEAGMVGTRQLERVISHAADAGAKVVLVGDPQQLQAIEAGAAFRSIHERHGGVEIGQVRRQREDWQREATRDLAISKIGAAISAYDAQSMVHQAATRDEARAELVERWDRDRQAYPEASRIILTHTNDEVRALNQAARERMRIAGDLGDEVQVTVERGTRNFASGDRVMFLRNERGLGVKNGTLGVIEDVSIQRMTVQTDDGRSVRFDLKDYAHIDHGYAATIHKAQGMTVDRTHVLATPGMDAHGSYVALSRHRDGMDLHYGGDDFSTRERLDRTLSRDRAKDMASDYEQVDPAQSYAERRGISFRQRVVEIVRRIVPEKLRDRIGGLLDGLRSPADGEPMQERGPGPGRESVGARIGDAGRTPGGGNLATGVPPDANVPVDPEAALRSARTKALVRHARALDAVLSTGNADGQGSPEQMRELRDARSAFEKVRPYGWRDAEAAYVKSPELVREAGAGRVNRIVLALQLETEIRTGMDIDPGRRADRFVERWQKLDRTSQHQYQAGDMSGYKSTRLAMSDMAKSLERDPQLESLLANRKRELGINVGSGRRLGAELAFSHGIAKGRGIGI</sequence>
<dbReference type="InterPro" id="IPR014136">
    <property type="entry name" value="TraA_Ti"/>
</dbReference>
<dbReference type="CDD" id="cd17933">
    <property type="entry name" value="DEXSc_RecD-like"/>
    <property type="match status" value="1"/>
</dbReference>
<proteinExistence type="inferred from homology"/>
<dbReference type="NCBIfam" id="NF010464">
    <property type="entry name" value="PRK13889.1"/>
    <property type="match status" value="1"/>
</dbReference>
<dbReference type="CDD" id="cd18809">
    <property type="entry name" value="SF1_C_RecD"/>
    <property type="match status" value="1"/>
</dbReference>
<dbReference type="Proteomes" id="UP001322481">
    <property type="component" value="Chromosome"/>
</dbReference>
<protein>
    <submittedName>
        <fullName evidence="5">Ti-type conjugative transfer relaxase TraA</fullName>
    </submittedName>
</protein>
<feature type="region of interest" description="Disordered" evidence="3">
    <location>
        <begin position="773"/>
        <end position="801"/>
    </location>
</feature>
<evidence type="ECO:0000259" key="4">
    <source>
        <dbReference type="Pfam" id="PF03389"/>
    </source>
</evidence>
<dbReference type="Gene3D" id="3.30.930.30">
    <property type="match status" value="1"/>
</dbReference>
<evidence type="ECO:0000256" key="1">
    <source>
        <dbReference type="ARBA" id="ARBA00010873"/>
    </source>
</evidence>
<dbReference type="InterPro" id="IPR027417">
    <property type="entry name" value="P-loop_NTPase"/>
</dbReference>
<name>A0ABZ0VRB0_9HYPH</name>
<keyword evidence="6" id="KW-1185">Reference proteome</keyword>
<dbReference type="SUPFAM" id="SSF52540">
    <property type="entry name" value="P-loop containing nucleoside triphosphate hydrolases"/>
    <property type="match status" value="2"/>
</dbReference>
<dbReference type="RefSeq" id="WP_322414089.1">
    <property type="nucleotide sequence ID" value="NZ_CP139858.1"/>
</dbReference>
<evidence type="ECO:0000256" key="2">
    <source>
        <dbReference type="ARBA" id="ARBA00022971"/>
    </source>
</evidence>
<dbReference type="Gene3D" id="3.40.50.300">
    <property type="entry name" value="P-loop containing nucleotide triphosphate hydrolases"/>
    <property type="match status" value="2"/>
</dbReference>
<feature type="domain" description="MobA/MobL protein" evidence="4">
    <location>
        <begin position="17"/>
        <end position="215"/>
    </location>
</feature>
<gene>
    <name evidence="5" type="primary">traA</name>
    <name evidence="5" type="ORF">U0R22_003380</name>
</gene>
<accession>A0ABZ0VRB0</accession>
<dbReference type="Gene3D" id="2.30.30.940">
    <property type="match status" value="1"/>
</dbReference>
<dbReference type="NCBIfam" id="NF041496">
    <property type="entry name" value="MobQ"/>
    <property type="match status" value="1"/>
</dbReference>
<evidence type="ECO:0000313" key="6">
    <source>
        <dbReference type="Proteomes" id="UP001322481"/>
    </source>
</evidence>
<dbReference type="NCBIfam" id="TIGR02768">
    <property type="entry name" value="TraA_Ti"/>
    <property type="match status" value="1"/>
</dbReference>
<dbReference type="InterPro" id="IPR005053">
    <property type="entry name" value="MobA_MobL"/>
</dbReference>
<dbReference type="Pfam" id="PF13604">
    <property type="entry name" value="AAA_30"/>
    <property type="match status" value="1"/>
</dbReference>
<organism evidence="5 6">
    <name type="scientific">Mesorhizobium huakuii</name>
    <dbReference type="NCBI Taxonomy" id="28104"/>
    <lineage>
        <taxon>Bacteria</taxon>
        <taxon>Pseudomonadati</taxon>
        <taxon>Pseudomonadota</taxon>
        <taxon>Alphaproteobacteria</taxon>
        <taxon>Hyphomicrobiales</taxon>
        <taxon>Phyllobacteriaceae</taxon>
        <taxon>Mesorhizobium</taxon>
    </lineage>
</organism>
<comment type="similarity">
    <text evidence="1">Belongs to the MobA/MobL family.</text>
</comment>
<keyword evidence="2" id="KW-0184">Conjugation</keyword>
<dbReference type="Pfam" id="PF03389">
    <property type="entry name" value="MobA_MobL"/>
    <property type="match status" value="1"/>
</dbReference>